<evidence type="ECO:0008006" key="4">
    <source>
        <dbReference type="Google" id="ProtNLM"/>
    </source>
</evidence>
<evidence type="ECO:0000313" key="2">
    <source>
        <dbReference type="EMBL" id="PJC65308.1"/>
    </source>
</evidence>
<dbReference type="EMBL" id="PFQX01000052">
    <property type="protein sequence ID" value="PJC65308.1"/>
    <property type="molecule type" value="Genomic_DNA"/>
</dbReference>
<keyword evidence="1" id="KW-1133">Transmembrane helix</keyword>
<dbReference type="InterPro" id="IPR012902">
    <property type="entry name" value="N_methyl_site"/>
</dbReference>
<protein>
    <recommendedName>
        <fullName evidence="4">Prepilin-type N-terminal cleavage/methylation domain-containing protein</fullName>
    </recommendedName>
</protein>
<gene>
    <name evidence="2" type="ORF">CO020_01380</name>
</gene>
<dbReference type="Proteomes" id="UP000229674">
    <property type="component" value="Unassembled WGS sequence"/>
</dbReference>
<comment type="caution">
    <text evidence="2">The sequence shown here is derived from an EMBL/GenBank/DDBJ whole genome shotgun (WGS) entry which is preliminary data.</text>
</comment>
<keyword evidence="1" id="KW-0472">Membrane</keyword>
<feature type="transmembrane region" description="Helical" evidence="1">
    <location>
        <begin position="46"/>
        <end position="69"/>
    </location>
</feature>
<evidence type="ECO:0000256" key="1">
    <source>
        <dbReference type="SAM" id="Phobius"/>
    </source>
</evidence>
<dbReference type="InterPro" id="IPR045584">
    <property type="entry name" value="Pilin-like"/>
</dbReference>
<proteinExistence type="predicted"/>
<name>A0A2M8G103_9BACT</name>
<dbReference type="Pfam" id="PF07963">
    <property type="entry name" value="N_methyl"/>
    <property type="match status" value="1"/>
</dbReference>
<organism evidence="2 3">
    <name type="scientific">Candidatus Colwellbacteria bacterium CG_4_9_14_0_2_um_filter_50_12</name>
    <dbReference type="NCBI Taxonomy" id="1974538"/>
    <lineage>
        <taxon>Bacteria</taxon>
        <taxon>Candidatus Colwelliibacteriota</taxon>
    </lineage>
</organism>
<sequence>MMPFHSAHLSPWGLPSFSFWGTILLMRTSGCSTSFKPSPESSKKGFTLIEILVTLSILAILSAVLVGYASESSRQTVMMITRERAVRLLARTRSLSMSTFLDNVSALSDPTVPKTCGYGLHIDITSGELFIFRDMVKGVDCLSSDYQYTPGTEDKRLESSLDSYKIDLSRLEFGGDLKDVVFVPPNPEIHINGAGAVTQAGVDFKIKDTSGPPAEVSINNAGQVIWK</sequence>
<accession>A0A2M8G103</accession>
<dbReference type="NCBIfam" id="TIGR02532">
    <property type="entry name" value="IV_pilin_GFxxxE"/>
    <property type="match status" value="1"/>
</dbReference>
<evidence type="ECO:0000313" key="3">
    <source>
        <dbReference type="Proteomes" id="UP000229674"/>
    </source>
</evidence>
<dbReference type="SUPFAM" id="SSF54523">
    <property type="entry name" value="Pili subunits"/>
    <property type="match status" value="1"/>
</dbReference>
<keyword evidence="1" id="KW-0812">Transmembrane</keyword>
<dbReference type="AlphaFoldDB" id="A0A2M8G103"/>
<reference evidence="3" key="1">
    <citation type="submission" date="2017-09" db="EMBL/GenBank/DDBJ databases">
        <title>Depth-based differentiation of microbial function through sediment-hosted aquifers and enrichment of novel symbionts in the deep terrestrial subsurface.</title>
        <authorList>
            <person name="Probst A.J."/>
            <person name="Ladd B."/>
            <person name="Jarett J.K."/>
            <person name="Geller-Mcgrath D.E."/>
            <person name="Sieber C.M.K."/>
            <person name="Emerson J.B."/>
            <person name="Anantharaman K."/>
            <person name="Thomas B.C."/>
            <person name="Malmstrom R."/>
            <person name="Stieglmeier M."/>
            <person name="Klingl A."/>
            <person name="Woyke T."/>
            <person name="Ryan C.M."/>
            <person name="Banfield J.F."/>
        </authorList>
    </citation>
    <scope>NUCLEOTIDE SEQUENCE [LARGE SCALE GENOMIC DNA]</scope>
</reference>
<dbReference type="PROSITE" id="PS00409">
    <property type="entry name" value="PROKAR_NTER_METHYL"/>
    <property type="match status" value="1"/>
</dbReference>